<reference evidence="1" key="3">
    <citation type="submission" date="2015-04" db="UniProtKB">
        <authorList>
            <consortium name="EnsemblPlants"/>
        </authorList>
    </citation>
    <scope>IDENTIFICATION</scope>
</reference>
<dbReference type="Proteomes" id="UP000032180">
    <property type="component" value="Chromosome 6"/>
</dbReference>
<reference evidence="1 2" key="1">
    <citation type="submission" date="2012-08" db="EMBL/GenBank/DDBJ databases">
        <title>Oryza genome evolution.</title>
        <authorList>
            <person name="Wing R.A."/>
        </authorList>
    </citation>
    <scope>NUCLEOTIDE SEQUENCE</scope>
</reference>
<reference evidence="2" key="2">
    <citation type="submission" date="2013-12" db="EMBL/GenBank/DDBJ databases">
        <authorList>
            <person name="Yu Y."/>
            <person name="Lee S."/>
            <person name="de Baynast K."/>
            <person name="Wissotski M."/>
            <person name="Liu L."/>
            <person name="Talag J."/>
            <person name="Goicoechea J."/>
            <person name="Angelova A."/>
            <person name="Jetty R."/>
            <person name="Kudrna D."/>
            <person name="Golser W."/>
            <person name="Rivera L."/>
            <person name="Zhang J."/>
            <person name="Wing R."/>
        </authorList>
    </citation>
    <scope>NUCLEOTIDE SEQUENCE</scope>
</reference>
<accession>A0A0D9WLH9</accession>
<dbReference type="EnsemblPlants" id="LPERR06G01960.1">
    <property type="protein sequence ID" value="LPERR06G01960.1"/>
    <property type="gene ID" value="LPERR06G01960"/>
</dbReference>
<sequence>MFEFFSPNLHSSPLPLLAAVSPGDSHLRILQDSQRHANPDDSLLVLALAGHEEGCRRSDWGCG</sequence>
<dbReference type="HOGENOM" id="CLU_2889019_0_0_1"/>
<dbReference type="Gramene" id="LPERR06G01960.1">
    <property type="protein sequence ID" value="LPERR06G01960.1"/>
    <property type="gene ID" value="LPERR06G01960"/>
</dbReference>
<protein>
    <submittedName>
        <fullName evidence="1">Uncharacterized protein</fullName>
    </submittedName>
</protein>
<keyword evidence="2" id="KW-1185">Reference proteome</keyword>
<evidence type="ECO:0000313" key="1">
    <source>
        <dbReference type="EnsemblPlants" id="LPERR06G01960.1"/>
    </source>
</evidence>
<name>A0A0D9WLH9_9ORYZ</name>
<proteinExistence type="predicted"/>
<dbReference type="AlphaFoldDB" id="A0A0D9WLH9"/>
<organism evidence="1 2">
    <name type="scientific">Leersia perrieri</name>
    <dbReference type="NCBI Taxonomy" id="77586"/>
    <lineage>
        <taxon>Eukaryota</taxon>
        <taxon>Viridiplantae</taxon>
        <taxon>Streptophyta</taxon>
        <taxon>Embryophyta</taxon>
        <taxon>Tracheophyta</taxon>
        <taxon>Spermatophyta</taxon>
        <taxon>Magnoliopsida</taxon>
        <taxon>Liliopsida</taxon>
        <taxon>Poales</taxon>
        <taxon>Poaceae</taxon>
        <taxon>BOP clade</taxon>
        <taxon>Oryzoideae</taxon>
        <taxon>Oryzeae</taxon>
        <taxon>Oryzinae</taxon>
        <taxon>Leersia</taxon>
    </lineage>
</organism>
<evidence type="ECO:0000313" key="2">
    <source>
        <dbReference type="Proteomes" id="UP000032180"/>
    </source>
</evidence>